<dbReference type="InterPro" id="IPR024035">
    <property type="entry name" value="MSMEG_0567_GNAT"/>
</dbReference>
<dbReference type="NCBIfam" id="TIGR04045">
    <property type="entry name" value="MSMEG_0567_GNAT"/>
    <property type="match status" value="1"/>
</dbReference>
<evidence type="ECO:0000313" key="2">
    <source>
        <dbReference type="EMBL" id="TCC62321.1"/>
    </source>
</evidence>
<comment type="caution">
    <text evidence="2">The sequence shown here is derived from an EMBL/GenBank/DDBJ whole genome shotgun (WGS) entry which is preliminary data.</text>
</comment>
<accession>A0A4R0KNH7</accession>
<dbReference type="EMBL" id="SJKB01000004">
    <property type="protein sequence ID" value="TCC62321.1"/>
    <property type="molecule type" value="Genomic_DNA"/>
</dbReference>
<dbReference type="InterPro" id="IPR016181">
    <property type="entry name" value="Acyl_CoA_acyltransferase"/>
</dbReference>
<dbReference type="RefSeq" id="WP_131356401.1">
    <property type="nucleotide sequence ID" value="NZ_SJKB01000004.1"/>
</dbReference>
<proteinExistence type="predicted"/>
<dbReference type="GO" id="GO:0016747">
    <property type="term" value="F:acyltransferase activity, transferring groups other than amino-acyl groups"/>
    <property type="evidence" value="ECO:0007669"/>
    <property type="project" value="InterPro"/>
</dbReference>
<keyword evidence="2" id="KW-0808">Transferase</keyword>
<dbReference type="Pfam" id="PF00583">
    <property type="entry name" value="Acetyltransf_1"/>
    <property type="match status" value="1"/>
</dbReference>
<dbReference type="OrthoDB" id="5173601at2"/>
<sequence length="178" mass="19507">MTARAADIGVWRAVGRDLARHYAIRQRVFVLEQRIMEMTDLDAHDRDPNTIHVLAAQGSCAAGTVRLYPLEGELWQGDRLAVLPSHRSSMVGAELVRFAVATAGGLGGAQMLAQIQLPNVRFFERLGWTRAGAAAPYCGLPHQPMVYDLTKAPATTWPGRPDELVLEPLIEVQDLRAG</sequence>
<gene>
    <name evidence="2" type="ORF">E0H73_16630</name>
</gene>
<evidence type="ECO:0000259" key="1">
    <source>
        <dbReference type="PROSITE" id="PS51186"/>
    </source>
</evidence>
<feature type="domain" description="N-acetyltransferase" evidence="1">
    <location>
        <begin position="8"/>
        <end position="150"/>
    </location>
</feature>
<reference evidence="2 3" key="1">
    <citation type="submission" date="2019-02" db="EMBL/GenBank/DDBJ databases">
        <title>Kribbella capetownensis sp. nov. and Kribbella speibonae sp. nov., isolated from soil.</title>
        <authorList>
            <person name="Curtis S.M."/>
            <person name="Norton I."/>
            <person name="Everest G.J."/>
            <person name="Meyers P.R."/>
        </authorList>
    </citation>
    <scope>NUCLEOTIDE SEQUENCE [LARGE SCALE GENOMIC DNA]</scope>
    <source>
        <strain evidence="2 3">NRRL B-24813</strain>
    </source>
</reference>
<dbReference type="InterPro" id="IPR000182">
    <property type="entry name" value="GNAT_dom"/>
</dbReference>
<name>A0A4R0KNH7_9ACTN</name>
<dbReference type="AlphaFoldDB" id="A0A4R0KNH7"/>
<dbReference type="SUPFAM" id="SSF55729">
    <property type="entry name" value="Acyl-CoA N-acyltransferases (Nat)"/>
    <property type="match status" value="1"/>
</dbReference>
<dbReference type="PROSITE" id="PS51186">
    <property type="entry name" value="GNAT"/>
    <property type="match status" value="1"/>
</dbReference>
<organism evidence="2 3">
    <name type="scientific">Kribbella pittospori</name>
    <dbReference type="NCBI Taxonomy" id="722689"/>
    <lineage>
        <taxon>Bacteria</taxon>
        <taxon>Bacillati</taxon>
        <taxon>Actinomycetota</taxon>
        <taxon>Actinomycetes</taxon>
        <taxon>Propionibacteriales</taxon>
        <taxon>Kribbellaceae</taxon>
        <taxon>Kribbella</taxon>
    </lineage>
</organism>
<protein>
    <submittedName>
        <fullName evidence="2">GNAT family N-acetyltransferase</fullName>
    </submittedName>
</protein>
<dbReference type="Gene3D" id="3.40.630.30">
    <property type="match status" value="1"/>
</dbReference>
<keyword evidence="3" id="KW-1185">Reference proteome</keyword>
<evidence type="ECO:0000313" key="3">
    <source>
        <dbReference type="Proteomes" id="UP000291144"/>
    </source>
</evidence>
<dbReference type="Proteomes" id="UP000291144">
    <property type="component" value="Unassembled WGS sequence"/>
</dbReference>